<dbReference type="Gene3D" id="2.40.10.10">
    <property type="entry name" value="Trypsin-like serine proteases"/>
    <property type="match status" value="1"/>
</dbReference>
<comment type="caution">
    <text evidence="1">The sequence shown here is derived from an EMBL/GenBank/DDBJ whole genome shotgun (WGS) entry which is preliminary data.</text>
</comment>
<accession>A0A1W0WLP8</accession>
<evidence type="ECO:0000313" key="1">
    <source>
        <dbReference type="EMBL" id="OQV16141.1"/>
    </source>
</evidence>
<dbReference type="AlphaFoldDB" id="A0A1W0WLP8"/>
<dbReference type="Proteomes" id="UP000192578">
    <property type="component" value="Unassembled WGS sequence"/>
</dbReference>
<reference evidence="2" key="1">
    <citation type="submission" date="2017-01" db="EMBL/GenBank/DDBJ databases">
        <title>Comparative genomics of anhydrobiosis in the tardigrade Hypsibius dujardini.</title>
        <authorList>
            <person name="Yoshida Y."/>
            <person name="Koutsovoulos G."/>
            <person name="Laetsch D."/>
            <person name="Stevens L."/>
            <person name="Kumar S."/>
            <person name="Horikawa D."/>
            <person name="Ishino K."/>
            <person name="Komine S."/>
            <person name="Tomita M."/>
            <person name="Blaxter M."/>
            <person name="Arakawa K."/>
        </authorList>
    </citation>
    <scope>NUCLEOTIDE SEQUENCE [LARGE SCALE GENOMIC DNA]</scope>
    <source>
        <strain evidence="2">Z151</strain>
    </source>
</reference>
<sequence length="145" mass="15962">MFCPLLTVNKREFPSHHKGLPHKDKLYRSQISKTSTANRQDGHELLKRALTVALTIVGGSVFLENQLYWTATVYFDVGMETYIFGGVIIGPHMVLSTAQCYVDEGIHASPSNISEVVGLPSSDTNHITETSCADVCDVKRNGLHS</sequence>
<organism evidence="1 2">
    <name type="scientific">Hypsibius exemplaris</name>
    <name type="common">Freshwater tardigrade</name>
    <dbReference type="NCBI Taxonomy" id="2072580"/>
    <lineage>
        <taxon>Eukaryota</taxon>
        <taxon>Metazoa</taxon>
        <taxon>Ecdysozoa</taxon>
        <taxon>Tardigrada</taxon>
        <taxon>Eutardigrada</taxon>
        <taxon>Parachela</taxon>
        <taxon>Hypsibioidea</taxon>
        <taxon>Hypsibiidae</taxon>
        <taxon>Hypsibius</taxon>
    </lineage>
</organism>
<proteinExistence type="predicted"/>
<evidence type="ECO:0008006" key="3">
    <source>
        <dbReference type="Google" id="ProtNLM"/>
    </source>
</evidence>
<dbReference type="EMBL" id="MTYJ01000078">
    <property type="protein sequence ID" value="OQV16141.1"/>
    <property type="molecule type" value="Genomic_DNA"/>
</dbReference>
<name>A0A1W0WLP8_HYPEX</name>
<protein>
    <recommendedName>
        <fullName evidence="3">Peptidase S1 domain-containing protein</fullName>
    </recommendedName>
</protein>
<dbReference type="InterPro" id="IPR009003">
    <property type="entry name" value="Peptidase_S1_PA"/>
</dbReference>
<gene>
    <name evidence="1" type="ORF">BV898_09776</name>
</gene>
<evidence type="ECO:0000313" key="2">
    <source>
        <dbReference type="Proteomes" id="UP000192578"/>
    </source>
</evidence>
<keyword evidence="2" id="KW-1185">Reference proteome</keyword>
<dbReference type="SUPFAM" id="SSF50494">
    <property type="entry name" value="Trypsin-like serine proteases"/>
    <property type="match status" value="1"/>
</dbReference>
<dbReference type="InterPro" id="IPR043504">
    <property type="entry name" value="Peptidase_S1_PA_chymotrypsin"/>
</dbReference>